<evidence type="ECO:0000313" key="2">
    <source>
        <dbReference type="EMBL" id="NMM01605.1"/>
    </source>
</evidence>
<dbReference type="RefSeq" id="WP_169488431.1">
    <property type="nucleotide sequence ID" value="NZ_JABBGJ010000031.1"/>
</dbReference>
<dbReference type="Proteomes" id="UP000544134">
    <property type="component" value="Unassembled WGS sequence"/>
</dbReference>
<gene>
    <name evidence="2" type="ORF">HHL24_27160</name>
</gene>
<sequence>MRLNKTFVCGAVAGLLLGALIAFTATKSAMASKQVDTLTAGVFWGCRNAPTGHVLTDEKRCLELSEDMRGMARQEAYKKAHPVLPF</sequence>
<evidence type="ECO:0000256" key="1">
    <source>
        <dbReference type="SAM" id="SignalP"/>
    </source>
</evidence>
<feature type="chain" id="PRO_5032925629" evidence="1">
    <location>
        <begin position="25"/>
        <end position="86"/>
    </location>
</feature>
<dbReference type="AlphaFoldDB" id="A0A848IP69"/>
<keyword evidence="3" id="KW-1185">Reference proteome</keyword>
<reference evidence="2 3" key="1">
    <citation type="submission" date="2020-04" db="EMBL/GenBank/DDBJ databases">
        <title>Paraburkholderia sp. RP-4-7 isolated from soil.</title>
        <authorList>
            <person name="Dahal R.H."/>
        </authorList>
    </citation>
    <scope>NUCLEOTIDE SEQUENCE [LARGE SCALE GENOMIC DNA]</scope>
    <source>
        <strain evidence="2 3">RP-4-7</strain>
    </source>
</reference>
<organism evidence="2 3">
    <name type="scientific">Paraburkholderia polaris</name>
    <dbReference type="NCBI Taxonomy" id="2728848"/>
    <lineage>
        <taxon>Bacteria</taxon>
        <taxon>Pseudomonadati</taxon>
        <taxon>Pseudomonadota</taxon>
        <taxon>Betaproteobacteria</taxon>
        <taxon>Burkholderiales</taxon>
        <taxon>Burkholderiaceae</taxon>
        <taxon>Paraburkholderia</taxon>
    </lineage>
</organism>
<keyword evidence="1" id="KW-0732">Signal</keyword>
<evidence type="ECO:0000313" key="3">
    <source>
        <dbReference type="Proteomes" id="UP000544134"/>
    </source>
</evidence>
<proteinExistence type="predicted"/>
<feature type="signal peptide" evidence="1">
    <location>
        <begin position="1"/>
        <end position="24"/>
    </location>
</feature>
<accession>A0A848IP69</accession>
<comment type="caution">
    <text evidence="2">The sequence shown here is derived from an EMBL/GenBank/DDBJ whole genome shotgun (WGS) entry which is preliminary data.</text>
</comment>
<protein>
    <submittedName>
        <fullName evidence="2">Uncharacterized protein</fullName>
    </submittedName>
</protein>
<dbReference type="EMBL" id="JABBGJ010000031">
    <property type="protein sequence ID" value="NMM01605.1"/>
    <property type="molecule type" value="Genomic_DNA"/>
</dbReference>
<name>A0A848IP69_9BURK</name>